<dbReference type="PANTHER" id="PTHR48111:SF22">
    <property type="entry name" value="REGULATOR OF RPOS"/>
    <property type="match status" value="1"/>
</dbReference>
<evidence type="ECO:0000313" key="10">
    <source>
        <dbReference type="EMBL" id="PZX64497.1"/>
    </source>
</evidence>
<dbReference type="PROSITE" id="PS51755">
    <property type="entry name" value="OMPR_PHOB"/>
    <property type="match status" value="1"/>
</dbReference>
<evidence type="ECO:0000259" key="9">
    <source>
        <dbReference type="PROSITE" id="PS51755"/>
    </source>
</evidence>
<protein>
    <submittedName>
        <fullName evidence="10">DNA-binding response OmpR family regulator</fullName>
    </submittedName>
</protein>
<keyword evidence="1 6" id="KW-0597">Phosphoprotein</keyword>
<dbReference type="InterPro" id="IPR036388">
    <property type="entry name" value="WH-like_DNA-bd_sf"/>
</dbReference>
<dbReference type="Pfam" id="PF00486">
    <property type="entry name" value="Trans_reg_C"/>
    <property type="match status" value="1"/>
</dbReference>
<dbReference type="Gene3D" id="3.40.50.2300">
    <property type="match status" value="1"/>
</dbReference>
<accession>A0A2W7SBW7</accession>
<dbReference type="EMBL" id="QKZV01000002">
    <property type="protein sequence ID" value="PZX64497.1"/>
    <property type="molecule type" value="Genomic_DNA"/>
</dbReference>
<evidence type="ECO:0000256" key="7">
    <source>
        <dbReference type="PROSITE-ProRule" id="PRU01091"/>
    </source>
</evidence>
<evidence type="ECO:0000256" key="4">
    <source>
        <dbReference type="ARBA" id="ARBA00023125"/>
    </source>
</evidence>
<dbReference type="InterPro" id="IPR001789">
    <property type="entry name" value="Sig_transdc_resp-reg_receiver"/>
</dbReference>
<evidence type="ECO:0000256" key="2">
    <source>
        <dbReference type="ARBA" id="ARBA00023012"/>
    </source>
</evidence>
<keyword evidence="2" id="KW-0902">Two-component regulatory system</keyword>
<dbReference type="InterPro" id="IPR016032">
    <property type="entry name" value="Sig_transdc_resp-reg_C-effctor"/>
</dbReference>
<evidence type="ECO:0000256" key="5">
    <source>
        <dbReference type="ARBA" id="ARBA00023163"/>
    </source>
</evidence>
<dbReference type="Gene3D" id="6.10.250.690">
    <property type="match status" value="1"/>
</dbReference>
<dbReference type="SUPFAM" id="SSF46894">
    <property type="entry name" value="C-terminal effector domain of the bipartite response regulators"/>
    <property type="match status" value="1"/>
</dbReference>
<dbReference type="InterPro" id="IPR001867">
    <property type="entry name" value="OmpR/PhoB-type_DNA-bd"/>
</dbReference>
<dbReference type="GO" id="GO:0000976">
    <property type="term" value="F:transcription cis-regulatory region binding"/>
    <property type="evidence" value="ECO:0007669"/>
    <property type="project" value="TreeGrafter"/>
</dbReference>
<dbReference type="AlphaFoldDB" id="A0A2W7SBW7"/>
<dbReference type="InterPro" id="IPR039420">
    <property type="entry name" value="WalR-like"/>
</dbReference>
<dbReference type="CDD" id="cd00383">
    <property type="entry name" value="trans_reg_C"/>
    <property type="match status" value="1"/>
</dbReference>
<dbReference type="InterPro" id="IPR011006">
    <property type="entry name" value="CheY-like_superfamily"/>
</dbReference>
<name>A0A2W7SBW7_9BACT</name>
<dbReference type="GO" id="GO:0006355">
    <property type="term" value="P:regulation of DNA-templated transcription"/>
    <property type="evidence" value="ECO:0007669"/>
    <property type="project" value="InterPro"/>
</dbReference>
<evidence type="ECO:0000256" key="3">
    <source>
        <dbReference type="ARBA" id="ARBA00023015"/>
    </source>
</evidence>
<comment type="caution">
    <text evidence="10">The sequence shown here is derived from an EMBL/GenBank/DDBJ whole genome shotgun (WGS) entry which is preliminary data.</text>
</comment>
<evidence type="ECO:0000259" key="8">
    <source>
        <dbReference type="PROSITE" id="PS50110"/>
    </source>
</evidence>
<reference evidence="10 11" key="1">
    <citation type="submission" date="2018-06" db="EMBL/GenBank/DDBJ databases">
        <title>Genomic Encyclopedia of Archaeal and Bacterial Type Strains, Phase II (KMG-II): from individual species to whole genera.</title>
        <authorList>
            <person name="Goeker M."/>
        </authorList>
    </citation>
    <scope>NUCLEOTIDE SEQUENCE [LARGE SCALE GENOMIC DNA]</scope>
    <source>
        <strain evidence="10 11">DSM 23241</strain>
    </source>
</reference>
<evidence type="ECO:0000256" key="6">
    <source>
        <dbReference type="PROSITE-ProRule" id="PRU00169"/>
    </source>
</evidence>
<proteinExistence type="predicted"/>
<dbReference type="GO" id="GO:0000156">
    <property type="term" value="F:phosphorelay response regulator activity"/>
    <property type="evidence" value="ECO:0007669"/>
    <property type="project" value="TreeGrafter"/>
</dbReference>
<organism evidence="10 11">
    <name type="scientific">Hydrotalea sandarakina</name>
    <dbReference type="NCBI Taxonomy" id="1004304"/>
    <lineage>
        <taxon>Bacteria</taxon>
        <taxon>Pseudomonadati</taxon>
        <taxon>Bacteroidota</taxon>
        <taxon>Chitinophagia</taxon>
        <taxon>Chitinophagales</taxon>
        <taxon>Chitinophagaceae</taxon>
        <taxon>Hydrotalea</taxon>
    </lineage>
</organism>
<feature type="domain" description="OmpR/PhoB-type" evidence="9">
    <location>
        <begin position="124"/>
        <end position="224"/>
    </location>
</feature>
<keyword evidence="5" id="KW-0804">Transcription</keyword>
<dbReference type="GO" id="GO:0032993">
    <property type="term" value="C:protein-DNA complex"/>
    <property type="evidence" value="ECO:0007669"/>
    <property type="project" value="TreeGrafter"/>
</dbReference>
<keyword evidence="3" id="KW-0805">Transcription regulation</keyword>
<dbReference type="SMART" id="SM00862">
    <property type="entry name" value="Trans_reg_C"/>
    <property type="match status" value="1"/>
</dbReference>
<dbReference type="Gene3D" id="1.10.10.10">
    <property type="entry name" value="Winged helix-like DNA-binding domain superfamily/Winged helix DNA-binding domain"/>
    <property type="match status" value="1"/>
</dbReference>
<feature type="modified residue" description="4-aspartylphosphate" evidence="6">
    <location>
        <position position="51"/>
    </location>
</feature>
<dbReference type="Proteomes" id="UP000249720">
    <property type="component" value="Unassembled WGS sequence"/>
</dbReference>
<dbReference type="GO" id="GO:0005829">
    <property type="term" value="C:cytosol"/>
    <property type="evidence" value="ECO:0007669"/>
    <property type="project" value="TreeGrafter"/>
</dbReference>
<evidence type="ECO:0000256" key="1">
    <source>
        <dbReference type="ARBA" id="ARBA00022553"/>
    </source>
</evidence>
<dbReference type="RefSeq" id="WP_111293669.1">
    <property type="nucleotide sequence ID" value="NZ_QKZV01000002.1"/>
</dbReference>
<dbReference type="SMART" id="SM00448">
    <property type="entry name" value="REC"/>
    <property type="match status" value="1"/>
</dbReference>
<gene>
    <name evidence="10" type="ORF">LX80_00693</name>
</gene>
<dbReference type="Pfam" id="PF00072">
    <property type="entry name" value="Response_reg"/>
    <property type="match status" value="1"/>
</dbReference>
<keyword evidence="11" id="KW-1185">Reference proteome</keyword>
<sequence length="224" mass="25512">MKILIIEDEQELANNIATYLKEQNYQCELALNYHEAVLKIEIYEYDCILLDLMLPDGEGLQLLEILRNQSKQHGIIIISAKNTVEAKITGLQLGADDYLAKPFHLSELGARIFSVIRRNHFGSSNHIHLNELEIDLLAKTAKVKEHTVPLTKKEFDLLLFLIGNKNKTISKAALAEHLSGDMADMLDNYDFVYSHIKNLKKKLAEAGCNDYIKTTYGMGYKWES</sequence>
<feature type="DNA-binding region" description="OmpR/PhoB-type" evidence="7">
    <location>
        <begin position="124"/>
        <end position="224"/>
    </location>
</feature>
<dbReference type="SUPFAM" id="SSF52172">
    <property type="entry name" value="CheY-like"/>
    <property type="match status" value="1"/>
</dbReference>
<evidence type="ECO:0000313" key="11">
    <source>
        <dbReference type="Proteomes" id="UP000249720"/>
    </source>
</evidence>
<dbReference type="PANTHER" id="PTHR48111">
    <property type="entry name" value="REGULATOR OF RPOS"/>
    <property type="match status" value="1"/>
</dbReference>
<dbReference type="PROSITE" id="PS50110">
    <property type="entry name" value="RESPONSE_REGULATORY"/>
    <property type="match status" value="1"/>
</dbReference>
<dbReference type="OrthoDB" id="9790442at2"/>
<feature type="domain" description="Response regulatory" evidence="8">
    <location>
        <begin position="2"/>
        <end position="116"/>
    </location>
</feature>
<keyword evidence="4 7" id="KW-0238">DNA-binding</keyword>